<keyword evidence="2" id="KW-1185">Reference proteome</keyword>
<evidence type="ECO:0000313" key="2">
    <source>
        <dbReference type="Proteomes" id="UP001241377"/>
    </source>
</evidence>
<dbReference type="Proteomes" id="UP001241377">
    <property type="component" value="Unassembled WGS sequence"/>
</dbReference>
<sequence>MSLQKLTAELYQLYDQEEYEKCQKILTPIKLELIKHNLLLPTVANSDSKDKINDLKIAERILEIGALSSLLSNNYRGFENYVAQLRPFYSNKQIHAKPEKNTDQTKIISLYLLYLLSQGLVSKFHVELELIYNSKQYNVEQDQYLLFPVNLEKHLMEGNYIKIWKVLKNDTNLPCKEYGHFLDTLVNALRFEIAKSLEQTYETIPISNCKGLLYFPQEQSDATFESIIKDDLKMTGWTFKDGSITFKNDDDSHKGNVNPNSINLISNVLSYAERIESIV</sequence>
<name>A0ACC2VH81_9TREE</name>
<evidence type="ECO:0000313" key="1">
    <source>
        <dbReference type="EMBL" id="KAJ9097976.1"/>
    </source>
</evidence>
<comment type="caution">
    <text evidence="1">The sequence shown here is derived from an EMBL/GenBank/DDBJ whole genome shotgun (WGS) entry which is preliminary data.</text>
</comment>
<reference evidence="1" key="1">
    <citation type="submission" date="2023-04" db="EMBL/GenBank/DDBJ databases">
        <title>Draft Genome sequencing of Naganishia species isolated from polar environments using Oxford Nanopore Technology.</title>
        <authorList>
            <person name="Leo P."/>
            <person name="Venkateswaran K."/>
        </authorList>
    </citation>
    <scope>NUCLEOTIDE SEQUENCE</scope>
    <source>
        <strain evidence="1">MNA-CCFEE 5261</strain>
    </source>
</reference>
<proteinExistence type="predicted"/>
<accession>A0ACC2VH81</accession>
<protein>
    <submittedName>
        <fullName evidence="1">Uncharacterized protein</fullName>
    </submittedName>
</protein>
<dbReference type="EMBL" id="JASBWR010000080">
    <property type="protein sequence ID" value="KAJ9097976.1"/>
    <property type="molecule type" value="Genomic_DNA"/>
</dbReference>
<gene>
    <name evidence="1" type="ORF">QFC19_006527</name>
</gene>
<organism evidence="1 2">
    <name type="scientific">Naganishia cerealis</name>
    <dbReference type="NCBI Taxonomy" id="610337"/>
    <lineage>
        <taxon>Eukaryota</taxon>
        <taxon>Fungi</taxon>
        <taxon>Dikarya</taxon>
        <taxon>Basidiomycota</taxon>
        <taxon>Agaricomycotina</taxon>
        <taxon>Tremellomycetes</taxon>
        <taxon>Filobasidiales</taxon>
        <taxon>Filobasidiaceae</taxon>
        <taxon>Naganishia</taxon>
    </lineage>
</organism>